<dbReference type="AlphaFoldDB" id="A0A9D9HEY6"/>
<reference evidence="6" key="2">
    <citation type="journal article" date="2021" name="PeerJ">
        <title>Extensive microbial diversity within the chicken gut microbiome revealed by metagenomics and culture.</title>
        <authorList>
            <person name="Gilroy R."/>
            <person name="Ravi A."/>
            <person name="Getino M."/>
            <person name="Pursley I."/>
            <person name="Horton D.L."/>
            <person name="Alikhan N.F."/>
            <person name="Baker D."/>
            <person name="Gharbi K."/>
            <person name="Hall N."/>
            <person name="Watson M."/>
            <person name="Adriaenssens E.M."/>
            <person name="Foster-Nyarko E."/>
            <person name="Jarju S."/>
            <person name="Secka A."/>
            <person name="Antonio M."/>
            <person name="Oren A."/>
            <person name="Chaudhuri R.R."/>
            <person name="La Ragione R."/>
            <person name="Hildebrand F."/>
            <person name="Pallen M.J."/>
        </authorList>
    </citation>
    <scope>NUCLEOTIDE SEQUENCE</scope>
    <source>
        <strain evidence="6">D3-1215</strain>
    </source>
</reference>
<keyword evidence="1" id="KW-0805">Transcription regulation</keyword>
<feature type="DNA-binding region" description="H-T-H motif" evidence="4">
    <location>
        <begin position="26"/>
        <end position="45"/>
    </location>
</feature>
<dbReference type="InterPro" id="IPR001647">
    <property type="entry name" value="HTH_TetR"/>
</dbReference>
<dbReference type="InterPro" id="IPR009057">
    <property type="entry name" value="Homeodomain-like_sf"/>
</dbReference>
<dbReference type="Proteomes" id="UP000823637">
    <property type="component" value="Unassembled WGS sequence"/>
</dbReference>
<reference evidence="6" key="1">
    <citation type="submission" date="2020-10" db="EMBL/GenBank/DDBJ databases">
        <authorList>
            <person name="Gilroy R."/>
        </authorList>
    </citation>
    <scope>NUCLEOTIDE SEQUENCE</scope>
    <source>
        <strain evidence="6">D3-1215</strain>
    </source>
</reference>
<organism evidence="6 7">
    <name type="scientific">Candidatus Enterocola intestinipullorum</name>
    <dbReference type="NCBI Taxonomy" id="2840783"/>
    <lineage>
        <taxon>Bacteria</taxon>
        <taxon>Pseudomonadati</taxon>
        <taxon>Bacteroidota</taxon>
        <taxon>Bacteroidia</taxon>
        <taxon>Bacteroidales</taxon>
        <taxon>Candidatus Enterocola</taxon>
    </lineage>
</organism>
<dbReference type="SUPFAM" id="SSF46689">
    <property type="entry name" value="Homeodomain-like"/>
    <property type="match status" value="1"/>
</dbReference>
<evidence type="ECO:0000256" key="4">
    <source>
        <dbReference type="PROSITE-ProRule" id="PRU00335"/>
    </source>
</evidence>
<gene>
    <name evidence="6" type="ORF">IAC32_06270</name>
</gene>
<dbReference type="EMBL" id="JADIMR010000093">
    <property type="protein sequence ID" value="MBO8447332.1"/>
    <property type="molecule type" value="Genomic_DNA"/>
</dbReference>
<dbReference type="PROSITE" id="PS50977">
    <property type="entry name" value="HTH_TETR_2"/>
    <property type="match status" value="1"/>
</dbReference>
<dbReference type="PANTHER" id="PTHR30055:SF234">
    <property type="entry name" value="HTH-TYPE TRANSCRIPTIONAL REGULATOR BETI"/>
    <property type="match status" value="1"/>
</dbReference>
<dbReference type="InterPro" id="IPR050109">
    <property type="entry name" value="HTH-type_TetR-like_transc_reg"/>
</dbReference>
<name>A0A9D9HEY6_9BACT</name>
<dbReference type="Gene3D" id="1.10.357.10">
    <property type="entry name" value="Tetracycline Repressor, domain 2"/>
    <property type="match status" value="1"/>
</dbReference>
<dbReference type="PANTHER" id="PTHR30055">
    <property type="entry name" value="HTH-TYPE TRANSCRIPTIONAL REGULATOR RUTR"/>
    <property type="match status" value="1"/>
</dbReference>
<dbReference type="SUPFAM" id="SSF48498">
    <property type="entry name" value="Tetracyclin repressor-like, C-terminal domain"/>
    <property type="match status" value="1"/>
</dbReference>
<comment type="caution">
    <text evidence="6">The sequence shown here is derived from an EMBL/GenBank/DDBJ whole genome shotgun (WGS) entry which is preliminary data.</text>
</comment>
<proteinExistence type="predicted"/>
<sequence length="204" mass="23816">MKQDMEEQILQAAECLFLEKGYNMTSTVEIARKVGCNQALVHYYFHTKENLFILVFMKKVIAFVSAFAYVDTSDGDFFTRLAKRINRHFDEVAKSPKIPFLIINDLMLNRERRLLLRERIVEDAHYKALYRKFDEEVKAEIAKGNIRPITSVDLLLNLVSLDVVAFLSEPIILDMVDNLPFDKDEFLEHRRKVIIDTMIASLRP</sequence>
<evidence type="ECO:0000256" key="1">
    <source>
        <dbReference type="ARBA" id="ARBA00023015"/>
    </source>
</evidence>
<evidence type="ECO:0000256" key="2">
    <source>
        <dbReference type="ARBA" id="ARBA00023125"/>
    </source>
</evidence>
<dbReference type="Pfam" id="PF00440">
    <property type="entry name" value="TetR_N"/>
    <property type="match status" value="1"/>
</dbReference>
<keyword evidence="2 4" id="KW-0238">DNA-binding</keyword>
<dbReference type="PRINTS" id="PR00455">
    <property type="entry name" value="HTHTETR"/>
</dbReference>
<evidence type="ECO:0000259" key="5">
    <source>
        <dbReference type="PROSITE" id="PS50977"/>
    </source>
</evidence>
<evidence type="ECO:0000313" key="6">
    <source>
        <dbReference type="EMBL" id="MBO8447332.1"/>
    </source>
</evidence>
<evidence type="ECO:0000256" key="3">
    <source>
        <dbReference type="ARBA" id="ARBA00023163"/>
    </source>
</evidence>
<dbReference type="GO" id="GO:0003700">
    <property type="term" value="F:DNA-binding transcription factor activity"/>
    <property type="evidence" value="ECO:0007669"/>
    <property type="project" value="TreeGrafter"/>
</dbReference>
<dbReference type="InterPro" id="IPR036271">
    <property type="entry name" value="Tet_transcr_reg_TetR-rel_C_sf"/>
</dbReference>
<accession>A0A9D9HEY6</accession>
<evidence type="ECO:0000313" key="7">
    <source>
        <dbReference type="Proteomes" id="UP000823637"/>
    </source>
</evidence>
<feature type="domain" description="HTH tetR-type" evidence="5">
    <location>
        <begin position="3"/>
        <end position="63"/>
    </location>
</feature>
<keyword evidence="3" id="KW-0804">Transcription</keyword>
<protein>
    <submittedName>
        <fullName evidence="6">TetR/AcrR family transcriptional regulator</fullName>
    </submittedName>
</protein>
<dbReference type="GO" id="GO:0000976">
    <property type="term" value="F:transcription cis-regulatory region binding"/>
    <property type="evidence" value="ECO:0007669"/>
    <property type="project" value="TreeGrafter"/>
</dbReference>